<dbReference type="PANTHER" id="PTHR40124">
    <property type="match status" value="1"/>
</dbReference>
<evidence type="ECO:0000313" key="5">
    <source>
        <dbReference type="Proteomes" id="UP001050691"/>
    </source>
</evidence>
<sequence>MFLFTLLFFFSVLLNGVLAAPAHRELAKRCNSNLSKPTPTTTITPSSSSVTVTSTSSIGLSTIIPSSSTPARYHSVPPTHTLPSSISLPSAPSINIPPVAPAPISISSPLHIGSLFAALFPQGITRNAFWSTAAGVIHNAKPLNLESFNVVSTTDIAAPRFALAPDGSPSVEAKIAKGTYAYKNGPSGQVGLDLYANPLETELANAKELTFSYSVMFSENYDAVKGGKLPGIYGGNSASEALSCSGGRRDPGCYSVRFMWREEMKGEAYTYLPSGPDYPENEQICNVPPFSTCNDEFGASIGRGSWTFQPGKWQTLAQRVKLNDFGQKNGEMEVLVGGVSMFDLKGLTFVTTPEGRFHGIMAQVFPGGHDPSWAPSKDQSVFFKDFSMVVTQTY</sequence>
<comment type="caution">
    <text evidence="4">The sequence shown here is derived from an EMBL/GenBank/DDBJ whole genome shotgun (WGS) entry which is preliminary data.</text>
</comment>
<feature type="region of interest" description="Disordered" evidence="1">
    <location>
        <begin position="31"/>
        <end position="50"/>
    </location>
</feature>
<feature type="domain" description="Polysaccharide lyase 14" evidence="3">
    <location>
        <begin position="167"/>
        <end position="386"/>
    </location>
</feature>
<evidence type="ECO:0000313" key="4">
    <source>
        <dbReference type="EMBL" id="GJJ11897.1"/>
    </source>
</evidence>
<feature type="chain" id="PRO_5043988677" description="Polysaccharide lyase 14 domain-containing protein" evidence="2">
    <location>
        <begin position="20"/>
        <end position="394"/>
    </location>
</feature>
<reference evidence="4" key="1">
    <citation type="submission" date="2021-10" db="EMBL/GenBank/DDBJ databases">
        <title>De novo Genome Assembly of Clathrus columnatus (Basidiomycota, Fungi) Using Illumina and Nanopore Sequence Data.</title>
        <authorList>
            <person name="Ogiso-Tanaka E."/>
            <person name="Itagaki H."/>
            <person name="Hosoya T."/>
            <person name="Hosaka K."/>
        </authorList>
    </citation>
    <scope>NUCLEOTIDE SEQUENCE</scope>
    <source>
        <strain evidence="4">MO-923</strain>
    </source>
</reference>
<dbReference type="InterPro" id="IPR048958">
    <property type="entry name" value="Polysacc_lyase_14"/>
</dbReference>
<feature type="signal peptide" evidence="2">
    <location>
        <begin position="1"/>
        <end position="19"/>
    </location>
</feature>
<dbReference type="Proteomes" id="UP001050691">
    <property type="component" value="Unassembled WGS sequence"/>
</dbReference>
<dbReference type="PANTHER" id="PTHR40124:SF1">
    <property type="entry name" value="DISAGGREGATASE RELATED REPEAT PROTEIN"/>
    <property type="match status" value="1"/>
</dbReference>
<gene>
    <name evidence="4" type="ORF">Clacol_006135</name>
</gene>
<dbReference type="Pfam" id="PF21294">
    <property type="entry name" value="Polysacc_lyase_14"/>
    <property type="match status" value="1"/>
</dbReference>
<evidence type="ECO:0000256" key="1">
    <source>
        <dbReference type="SAM" id="MobiDB-lite"/>
    </source>
</evidence>
<dbReference type="Gene3D" id="2.60.120.200">
    <property type="match status" value="1"/>
</dbReference>
<proteinExistence type="predicted"/>
<name>A0AAV5AB85_9AGAM</name>
<protein>
    <recommendedName>
        <fullName evidence="3">Polysaccharide lyase 14 domain-containing protein</fullName>
    </recommendedName>
</protein>
<accession>A0AAV5AB85</accession>
<keyword evidence="5" id="KW-1185">Reference proteome</keyword>
<evidence type="ECO:0000256" key="2">
    <source>
        <dbReference type="SAM" id="SignalP"/>
    </source>
</evidence>
<keyword evidence="2" id="KW-0732">Signal</keyword>
<feature type="compositionally biased region" description="Low complexity" evidence="1">
    <location>
        <begin position="37"/>
        <end position="50"/>
    </location>
</feature>
<organism evidence="4 5">
    <name type="scientific">Clathrus columnatus</name>
    <dbReference type="NCBI Taxonomy" id="1419009"/>
    <lineage>
        <taxon>Eukaryota</taxon>
        <taxon>Fungi</taxon>
        <taxon>Dikarya</taxon>
        <taxon>Basidiomycota</taxon>
        <taxon>Agaricomycotina</taxon>
        <taxon>Agaricomycetes</taxon>
        <taxon>Phallomycetidae</taxon>
        <taxon>Phallales</taxon>
        <taxon>Clathraceae</taxon>
        <taxon>Clathrus</taxon>
    </lineage>
</organism>
<dbReference type="AlphaFoldDB" id="A0AAV5AB85"/>
<dbReference type="EMBL" id="BPWL01000007">
    <property type="protein sequence ID" value="GJJ11897.1"/>
    <property type="molecule type" value="Genomic_DNA"/>
</dbReference>
<evidence type="ECO:0000259" key="3">
    <source>
        <dbReference type="Pfam" id="PF21294"/>
    </source>
</evidence>